<dbReference type="AlphaFoldDB" id="A0A0D1YBB4"/>
<evidence type="ECO:0000313" key="2">
    <source>
        <dbReference type="EMBL" id="KIW12221.1"/>
    </source>
</evidence>
<evidence type="ECO:0000256" key="1">
    <source>
        <dbReference type="SAM" id="MobiDB-lite"/>
    </source>
</evidence>
<feature type="compositionally biased region" description="Basic and acidic residues" evidence="1">
    <location>
        <begin position="48"/>
        <end position="58"/>
    </location>
</feature>
<accession>A0A0D1YBB4</accession>
<feature type="compositionally biased region" description="Polar residues" evidence="1">
    <location>
        <begin position="62"/>
        <end position="71"/>
    </location>
</feature>
<feature type="compositionally biased region" description="Basic and acidic residues" evidence="1">
    <location>
        <begin position="115"/>
        <end position="128"/>
    </location>
</feature>
<feature type="region of interest" description="Disordered" evidence="1">
    <location>
        <begin position="1"/>
        <end position="135"/>
    </location>
</feature>
<dbReference type="RefSeq" id="XP_016232437.1">
    <property type="nucleotide sequence ID" value="XM_016383814.1"/>
</dbReference>
<evidence type="ECO:0000313" key="3">
    <source>
        <dbReference type="Proteomes" id="UP000053328"/>
    </source>
</evidence>
<feature type="compositionally biased region" description="Low complexity" evidence="1">
    <location>
        <begin position="96"/>
        <end position="114"/>
    </location>
</feature>
<organism evidence="2 3">
    <name type="scientific">Exophiala spinifera</name>
    <dbReference type="NCBI Taxonomy" id="91928"/>
    <lineage>
        <taxon>Eukaryota</taxon>
        <taxon>Fungi</taxon>
        <taxon>Dikarya</taxon>
        <taxon>Ascomycota</taxon>
        <taxon>Pezizomycotina</taxon>
        <taxon>Eurotiomycetes</taxon>
        <taxon>Chaetothyriomycetidae</taxon>
        <taxon>Chaetothyriales</taxon>
        <taxon>Herpotrichiellaceae</taxon>
        <taxon>Exophiala</taxon>
    </lineage>
</organism>
<proteinExistence type="predicted"/>
<dbReference type="VEuPathDB" id="FungiDB:PV08_09497"/>
<feature type="compositionally biased region" description="Basic and acidic residues" evidence="1">
    <location>
        <begin position="72"/>
        <end position="84"/>
    </location>
</feature>
<protein>
    <submittedName>
        <fullName evidence="2">Uncharacterized protein</fullName>
    </submittedName>
</protein>
<gene>
    <name evidence="2" type="ORF">PV08_09497</name>
</gene>
<dbReference type="HOGENOM" id="CLU_1525173_0_0_1"/>
<name>A0A0D1YBB4_9EURO</name>
<dbReference type="GeneID" id="27336580"/>
<reference evidence="2 3" key="1">
    <citation type="submission" date="2015-01" db="EMBL/GenBank/DDBJ databases">
        <title>The Genome Sequence of Exophiala spinifera CBS89968.</title>
        <authorList>
            <consortium name="The Broad Institute Genomics Platform"/>
            <person name="Cuomo C."/>
            <person name="de Hoog S."/>
            <person name="Gorbushina A."/>
            <person name="Stielow B."/>
            <person name="Teixiera M."/>
            <person name="Abouelleil A."/>
            <person name="Chapman S.B."/>
            <person name="Priest M."/>
            <person name="Young S.K."/>
            <person name="Wortman J."/>
            <person name="Nusbaum C."/>
            <person name="Birren B."/>
        </authorList>
    </citation>
    <scope>NUCLEOTIDE SEQUENCE [LARGE SCALE GENOMIC DNA]</scope>
    <source>
        <strain evidence="2 3">CBS 89968</strain>
    </source>
</reference>
<keyword evidence="3" id="KW-1185">Reference proteome</keyword>
<sequence length="176" mass="19531">MAGQHRSLELRSRRLRESNDGVLYNADDGHPFDIPSPDTILQTPERSPSPEETAHEPMPDTPSDTSVTETSKPQDKPEEPEMDPRNSSSKKPQPAPRSTTSSSREQQRPSQSPQRADRANDRTSEERSTASLAGVLANRGEALPLTMFSGLVDASPELDKKRESELTWVEEEPQSK</sequence>
<dbReference type="EMBL" id="KN847498">
    <property type="protein sequence ID" value="KIW12221.1"/>
    <property type="molecule type" value="Genomic_DNA"/>
</dbReference>
<feature type="compositionally biased region" description="Basic and acidic residues" evidence="1">
    <location>
        <begin position="1"/>
        <end position="19"/>
    </location>
</feature>
<dbReference type="Proteomes" id="UP000053328">
    <property type="component" value="Unassembled WGS sequence"/>
</dbReference>
<feature type="region of interest" description="Disordered" evidence="1">
    <location>
        <begin position="150"/>
        <end position="176"/>
    </location>
</feature>